<dbReference type="Gene3D" id="2.60.120.380">
    <property type="match status" value="1"/>
</dbReference>
<dbReference type="InterPro" id="IPR008979">
    <property type="entry name" value="Galactose-bd-like_sf"/>
</dbReference>
<dbReference type="InterPro" id="IPR045474">
    <property type="entry name" value="GEVED"/>
</dbReference>
<evidence type="ECO:0000256" key="6">
    <source>
        <dbReference type="SAM" id="SignalP"/>
    </source>
</evidence>
<dbReference type="InterPro" id="IPR013783">
    <property type="entry name" value="Ig-like_fold"/>
</dbReference>
<dbReference type="InterPro" id="IPR034058">
    <property type="entry name" value="TagA/B/C/D_pept_dom"/>
</dbReference>
<gene>
    <name evidence="11" type="ORF">FRY97_16285</name>
</gene>
<feature type="domain" description="GEVED" evidence="10">
    <location>
        <begin position="647"/>
        <end position="721"/>
    </location>
</feature>
<evidence type="ECO:0000259" key="7">
    <source>
        <dbReference type="Pfam" id="PF00082"/>
    </source>
</evidence>
<dbReference type="PROSITE" id="PS00138">
    <property type="entry name" value="SUBTILASE_SER"/>
    <property type="match status" value="1"/>
</dbReference>
<evidence type="ECO:0000256" key="1">
    <source>
        <dbReference type="ARBA" id="ARBA00011073"/>
    </source>
</evidence>
<dbReference type="CDD" id="cd14948">
    <property type="entry name" value="BACON"/>
    <property type="match status" value="3"/>
</dbReference>
<dbReference type="GO" id="GO:0004252">
    <property type="term" value="F:serine-type endopeptidase activity"/>
    <property type="evidence" value="ECO:0007669"/>
    <property type="project" value="InterPro"/>
</dbReference>
<dbReference type="GO" id="GO:0006508">
    <property type="term" value="P:proteolysis"/>
    <property type="evidence" value="ECO:0007669"/>
    <property type="project" value="UniProtKB-KW"/>
</dbReference>
<reference evidence="11 12" key="1">
    <citation type="submission" date="2019-08" db="EMBL/GenBank/DDBJ databases">
        <title>Genome of Phaeodactylibacter luteus.</title>
        <authorList>
            <person name="Bowman J.P."/>
        </authorList>
    </citation>
    <scope>NUCLEOTIDE SEQUENCE [LARGE SCALE GENOMIC DNA]</scope>
    <source>
        <strain evidence="11 12">KCTC 42180</strain>
    </source>
</reference>
<evidence type="ECO:0000259" key="10">
    <source>
        <dbReference type="Pfam" id="PF20009"/>
    </source>
</evidence>
<keyword evidence="12" id="KW-1185">Reference proteome</keyword>
<feature type="domain" description="BACON" evidence="8">
    <location>
        <begin position="756"/>
        <end position="812"/>
    </location>
</feature>
<proteinExistence type="inferred from homology"/>
<evidence type="ECO:0000256" key="3">
    <source>
        <dbReference type="ARBA" id="ARBA00022801"/>
    </source>
</evidence>
<dbReference type="Pfam" id="PF00082">
    <property type="entry name" value="Peptidase_S8"/>
    <property type="match status" value="1"/>
</dbReference>
<sequence length="1579" mass="167008">MMMLNNLRSTVCTILFLVALLPLNGYAQPQGRFQQAYEKVKAATNKTGLQEHLAAFQKQDQQLQKILDSLERQGVRTRGEGWAITAIGDDGQLLYSARQNQAAAASTSTNLVWGGNYNLNGADMQAGIWEAGEVPRASHQEFGNRISIMDPTAPVDDHATHVAGTMIATGVNPNARGMANQAALAAYDSSSDAAEMVDEAMNNGLLVSNHSYGFLTGWAEGDWGPEEGTYWWGRSDLTEDYNFGYYSTQARDWDAIAYDAPYYLIVKSAGNDRNDTAPSGSYYVRINGAWTLSTAFRENDGGADGYDCIPSRGNAKNILTVGAIRDLPNGYTNAADVAMTTFSSWGGADDGRIKPDIVGNGHDLFSSGADSNTDYIVYSGTSMSAPNVSGSLLLLQELHARETGEFMRSATLKGLAIHTADEAGPAAGPDMQFGWGVLNTKKAADFILGNDPALVQEMQEAVLQNGGSFSQSITSNGGPLRATLVWTDPEGAPCGAPPISGAWNCSKALVNDLELRVSFNGQDFFPYTVPVPGQPAQSNQPNDVDNVEQVFLPATQSGTYEIRVFHNGTLQGGAQPFSLLITADEGGGALADEVYIQNTTLAGQSKISGNNYGYADFSNDAAYNFTPGQSISLNLTAGAESDPLPVYWRIWADWNQNQVFDEPAELMLDSGPVNTLAYQGLFTVPASAVAGATRLRIAVSKGEAPPACGTHLGEVEDYPIQVAQPNFFLTLSPASLVFQSQGGQQSAALTTNCNSAWQLINAPSWVSVQPTSGQGSAAISLTAAENTMTVPRSGTVTFSACGETASLNLTQNAASNSFLSITPSSLSLNFTGSSAFAFLSTNCSSWSVLSSPPWATVAPSSGSNSANLSISYQENTSSSPRNGQIVIQGCGQVATLNLEQAGAPVPITMDISPAALSVASAGGSVTANLSTNCDSWQVSPPVPAWLSVSPQNGSGDAQLVLTASSNPGPSSRSTVITLTGCGLSRQVNVSQAAPVANSISFSPSSITLGWTAGSAANGNLSMPLAAAWTATPSASWINVAPNGFGSQNLSISASSDNPSSSPRFGTVTFEIAGAQAVANITQEGQPGSAGPPWGEPTVSNKSGVFFGQAQIAGLPAGAGDWVAAFDEAGNLAGSNQVIINGGIAYISLVIYGDDNSTPGVDEGINPGEAFTLHLWDQSDNRVLDYPFTGAATLFHDWTDNNGAPMPAYNNPAAIYNFELTAMDIIPLRPGWNLVSTDVVPADSSVASIMSGLLPGNLETVTGFDVTPNFYDPINPFLSTLSHWERGFGYWVRVTGTDTLRIPGLPIPADYYKSMDAGWNLMAFIPQGSLPTTAYLDTWLSNNTLEVASGFDPTPIFYDPSQQPFLNTMNDMRNSRGYWMRLSAPGFNNGIDAREQGAYGSNVFEFIWAKAPALAGQTIRILDAAGSEVGQLTAGPNGLMRPIHIFGDSPLTTAKEGPSPGDLLFFEWNGRRAAETLTFRGDMLLRQVNLTFPPTEQGPALKAYPTPFREKVTLEVQLPQNLSSGQVHIININGQRVWSVGVSAGASSHTWAPKGMPPGLYTVYLQAEGQLLLQQRIVLQ</sequence>
<evidence type="ECO:0000313" key="12">
    <source>
        <dbReference type="Proteomes" id="UP000321580"/>
    </source>
</evidence>
<dbReference type="InterPro" id="IPR036852">
    <property type="entry name" value="Peptidase_S8/S53_dom_sf"/>
</dbReference>
<dbReference type="Pfam" id="PF13004">
    <property type="entry name" value="BACON"/>
    <property type="match status" value="1"/>
</dbReference>
<dbReference type="InterPro" id="IPR024361">
    <property type="entry name" value="BACON"/>
</dbReference>
<evidence type="ECO:0000256" key="4">
    <source>
        <dbReference type="ARBA" id="ARBA00022825"/>
    </source>
</evidence>
<dbReference type="Gene3D" id="2.60.40.10">
    <property type="entry name" value="Immunoglobulins"/>
    <property type="match status" value="4"/>
</dbReference>
<dbReference type="RefSeq" id="WP_147168628.1">
    <property type="nucleotide sequence ID" value="NZ_VOOR01000040.1"/>
</dbReference>
<dbReference type="EMBL" id="VOOR01000040">
    <property type="protein sequence ID" value="TXB61976.1"/>
    <property type="molecule type" value="Genomic_DNA"/>
</dbReference>
<dbReference type="Pfam" id="PF19190">
    <property type="entry name" value="BACON_2"/>
    <property type="match status" value="3"/>
</dbReference>
<keyword evidence="4" id="KW-0720">Serine protease</keyword>
<dbReference type="PROSITE" id="PS51892">
    <property type="entry name" value="SUBTILASE"/>
    <property type="match status" value="1"/>
</dbReference>
<evidence type="ECO:0000256" key="5">
    <source>
        <dbReference type="PROSITE-ProRule" id="PRU01240"/>
    </source>
</evidence>
<dbReference type="Proteomes" id="UP000321580">
    <property type="component" value="Unassembled WGS sequence"/>
</dbReference>
<dbReference type="Gene3D" id="3.40.50.200">
    <property type="entry name" value="Peptidase S8/S53 domain"/>
    <property type="match status" value="1"/>
</dbReference>
<evidence type="ECO:0000259" key="9">
    <source>
        <dbReference type="Pfam" id="PF19190"/>
    </source>
</evidence>
<feature type="chain" id="PRO_5023140017" evidence="6">
    <location>
        <begin position="28"/>
        <end position="1579"/>
    </location>
</feature>
<comment type="caution">
    <text evidence="5">Lacks conserved residue(s) required for the propagation of feature annotation.</text>
</comment>
<dbReference type="InterPro" id="IPR000209">
    <property type="entry name" value="Peptidase_S8/S53_dom"/>
</dbReference>
<evidence type="ECO:0000259" key="8">
    <source>
        <dbReference type="Pfam" id="PF13004"/>
    </source>
</evidence>
<organism evidence="11 12">
    <name type="scientific">Phaeodactylibacter luteus</name>
    <dbReference type="NCBI Taxonomy" id="1564516"/>
    <lineage>
        <taxon>Bacteria</taxon>
        <taxon>Pseudomonadati</taxon>
        <taxon>Bacteroidota</taxon>
        <taxon>Saprospiria</taxon>
        <taxon>Saprospirales</taxon>
        <taxon>Haliscomenobacteraceae</taxon>
        <taxon>Phaeodactylibacter</taxon>
    </lineage>
</organism>
<dbReference type="GO" id="GO:0005615">
    <property type="term" value="C:extracellular space"/>
    <property type="evidence" value="ECO:0007669"/>
    <property type="project" value="TreeGrafter"/>
</dbReference>
<dbReference type="InterPro" id="IPR050131">
    <property type="entry name" value="Peptidase_S8_subtilisin-like"/>
</dbReference>
<dbReference type="InterPro" id="IPR023828">
    <property type="entry name" value="Peptidase_S8_Ser-AS"/>
</dbReference>
<accession>A0A5C6RHU7</accession>
<comment type="similarity">
    <text evidence="1 5">Belongs to the peptidase S8 family.</text>
</comment>
<dbReference type="CDD" id="cd04842">
    <property type="entry name" value="Peptidases_S8_Kp43_protease"/>
    <property type="match status" value="1"/>
</dbReference>
<keyword evidence="6" id="KW-0732">Signal</keyword>
<dbReference type="SUPFAM" id="SSF52743">
    <property type="entry name" value="Subtilisin-like"/>
    <property type="match status" value="1"/>
</dbReference>
<dbReference type="PANTHER" id="PTHR43806">
    <property type="entry name" value="PEPTIDASE S8"/>
    <property type="match status" value="1"/>
</dbReference>
<feature type="domain" description="BACON" evidence="9">
    <location>
        <begin position="819"/>
        <end position="902"/>
    </location>
</feature>
<keyword evidence="3" id="KW-0378">Hydrolase</keyword>
<evidence type="ECO:0000313" key="11">
    <source>
        <dbReference type="EMBL" id="TXB61976.1"/>
    </source>
</evidence>
<feature type="domain" description="Peptidase S8/S53" evidence="7">
    <location>
        <begin position="152"/>
        <end position="436"/>
    </location>
</feature>
<keyword evidence="2" id="KW-0645">Protease</keyword>
<protein>
    <submittedName>
        <fullName evidence="11">S8 family serine peptidase</fullName>
    </submittedName>
</protein>
<dbReference type="PANTHER" id="PTHR43806:SF11">
    <property type="entry name" value="CEREVISIN-RELATED"/>
    <property type="match status" value="1"/>
</dbReference>
<name>A0A5C6RHU7_9BACT</name>
<comment type="caution">
    <text evidence="11">The sequence shown here is derived from an EMBL/GenBank/DDBJ whole genome shotgun (WGS) entry which is preliminary data.</text>
</comment>
<feature type="domain" description="BACON" evidence="9">
    <location>
        <begin position="999"/>
        <end position="1084"/>
    </location>
</feature>
<dbReference type="OrthoDB" id="9792152at2"/>
<feature type="domain" description="BACON" evidence="9">
    <location>
        <begin position="909"/>
        <end position="993"/>
    </location>
</feature>
<dbReference type="Pfam" id="PF20009">
    <property type="entry name" value="GEVED"/>
    <property type="match status" value="1"/>
</dbReference>
<evidence type="ECO:0000256" key="2">
    <source>
        <dbReference type="ARBA" id="ARBA00022670"/>
    </source>
</evidence>
<feature type="signal peptide" evidence="6">
    <location>
        <begin position="1"/>
        <end position="27"/>
    </location>
</feature>
<dbReference type="SUPFAM" id="SSF49785">
    <property type="entry name" value="Galactose-binding domain-like"/>
    <property type="match status" value="1"/>
</dbReference>